<dbReference type="AlphaFoldDB" id="A0A839RZL4"/>
<evidence type="ECO:0000259" key="1">
    <source>
        <dbReference type="PROSITE" id="PS51819"/>
    </source>
</evidence>
<protein>
    <recommendedName>
        <fullName evidence="1">VOC domain-containing protein</fullName>
    </recommendedName>
</protein>
<dbReference type="Proteomes" id="UP000550714">
    <property type="component" value="Unassembled WGS sequence"/>
</dbReference>
<keyword evidence="3" id="KW-1185">Reference proteome</keyword>
<accession>A0A839RZL4</accession>
<dbReference type="EMBL" id="JACHWU010000001">
    <property type="protein sequence ID" value="MBB3050602.1"/>
    <property type="molecule type" value="Genomic_DNA"/>
</dbReference>
<proteinExistence type="predicted"/>
<organism evidence="2 3">
    <name type="scientific">Prauserella isguenensis</name>
    <dbReference type="NCBI Taxonomy" id="1470180"/>
    <lineage>
        <taxon>Bacteria</taxon>
        <taxon>Bacillati</taxon>
        <taxon>Actinomycetota</taxon>
        <taxon>Actinomycetes</taxon>
        <taxon>Pseudonocardiales</taxon>
        <taxon>Pseudonocardiaceae</taxon>
        <taxon>Prauserella</taxon>
    </lineage>
</organism>
<dbReference type="InterPro" id="IPR037523">
    <property type="entry name" value="VOC_core"/>
</dbReference>
<dbReference type="Gene3D" id="3.10.180.10">
    <property type="entry name" value="2,3-Dihydroxybiphenyl 1,2-Dioxygenase, domain 1"/>
    <property type="match status" value="1"/>
</dbReference>
<dbReference type="InterPro" id="IPR029068">
    <property type="entry name" value="Glyas_Bleomycin-R_OHBP_Dase"/>
</dbReference>
<sequence>MRPAGEFCWMDLKTPDLDATERELDAALGWECVVDPDDHRDPATARKARFDGHWMAGVSRVDSDARPPGTEPRVSYYVAVEDAAAVHDTAVSAGATSVAEPSPIGDLGVLATIVDPFGAAVSLWQPGTFAGWTHSAAPGTPRRLVHTSVTPTAAAGFYRNRLGLPMTGAVFRTRTGEPPGWTAVIQVADRPATTFAPVHLPSGHTFLFA</sequence>
<dbReference type="PANTHER" id="PTHR33993">
    <property type="entry name" value="GLYOXALASE-RELATED"/>
    <property type="match status" value="1"/>
</dbReference>
<reference evidence="2 3" key="1">
    <citation type="submission" date="2020-08" db="EMBL/GenBank/DDBJ databases">
        <title>Genomic Encyclopedia of Type Strains, Phase III (KMG-III): the genomes of soil and plant-associated and newly described type strains.</title>
        <authorList>
            <person name="Whitman W."/>
        </authorList>
    </citation>
    <scope>NUCLEOTIDE SEQUENCE [LARGE SCALE GENOMIC DNA]</scope>
    <source>
        <strain evidence="2 3">CECT 8577</strain>
    </source>
</reference>
<gene>
    <name evidence="2" type="ORF">FHS23_001597</name>
</gene>
<evidence type="ECO:0000313" key="2">
    <source>
        <dbReference type="EMBL" id="MBB3050602.1"/>
    </source>
</evidence>
<comment type="caution">
    <text evidence="2">The sequence shown here is derived from an EMBL/GenBank/DDBJ whole genome shotgun (WGS) entry which is preliminary data.</text>
</comment>
<dbReference type="PANTHER" id="PTHR33993:SF14">
    <property type="entry name" value="GB|AAF24581.1"/>
    <property type="match status" value="1"/>
</dbReference>
<dbReference type="SUPFAM" id="SSF54593">
    <property type="entry name" value="Glyoxalase/Bleomycin resistance protein/Dihydroxybiphenyl dioxygenase"/>
    <property type="match status" value="1"/>
</dbReference>
<evidence type="ECO:0000313" key="3">
    <source>
        <dbReference type="Proteomes" id="UP000550714"/>
    </source>
</evidence>
<dbReference type="PROSITE" id="PS51819">
    <property type="entry name" value="VOC"/>
    <property type="match status" value="1"/>
</dbReference>
<dbReference type="RefSeq" id="WP_183650130.1">
    <property type="nucleotide sequence ID" value="NZ_JACHWU010000001.1"/>
</dbReference>
<name>A0A839RZL4_9PSEU</name>
<dbReference type="InterPro" id="IPR052164">
    <property type="entry name" value="Anthracycline_SecMetBiosynth"/>
</dbReference>
<feature type="domain" description="VOC" evidence="1">
    <location>
        <begin position="6"/>
        <end position="126"/>
    </location>
</feature>